<comment type="caution">
    <text evidence="1">The sequence shown here is derived from an EMBL/GenBank/DDBJ whole genome shotgun (WGS) entry which is preliminary data.</text>
</comment>
<organism evidence="1 2">
    <name type="scientific">Streptomyces pakalii</name>
    <dbReference type="NCBI Taxonomy" id="3036494"/>
    <lineage>
        <taxon>Bacteria</taxon>
        <taxon>Bacillati</taxon>
        <taxon>Actinomycetota</taxon>
        <taxon>Actinomycetes</taxon>
        <taxon>Kitasatosporales</taxon>
        <taxon>Streptomycetaceae</taxon>
        <taxon>Streptomyces</taxon>
    </lineage>
</organism>
<keyword evidence="2" id="KW-1185">Reference proteome</keyword>
<accession>A0ABT7DE47</accession>
<dbReference type="Proteomes" id="UP001237194">
    <property type="component" value="Unassembled WGS sequence"/>
</dbReference>
<sequence length="81" mass="9225">MANLNYKDESRINTQSRLTLLKLMEDEVDISMEFIAMLFSIGVSTSGPPPRSFASSSFNCGSIDLQVRKRSRLKDRKRNQP</sequence>
<evidence type="ECO:0000313" key="2">
    <source>
        <dbReference type="Proteomes" id="UP001237194"/>
    </source>
</evidence>
<protein>
    <submittedName>
        <fullName evidence="1">Uncharacterized protein</fullName>
    </submittedName>
</protein>
<name>A0ABT7DE47_9ACTN</name>
<evidence type="ECO:0000313" key="1">
    <source>
        <dbReference type="EMBL" id="MDJ1644099.1"/>
    </source>
</evidence>
<gene>
    <name evidence="1" type="ORF">P5W92_27375</name>
</gene>
<proteinExistence type="predicted"/>
<reference evidence="1 2" key="1">
    <citation type="submission" date="2023-04" db="EMBL/GenBank/DDBJ databases">
        <title>A novel species of the genus Streptomyces: Streptomyces pakalii sp. nov. isolated from a Mexican soil jungle.</title>
        <authorList>
            <person name="Chavez-Hernandez M.A."/>
            <person name="Ortiz-Alvarez J."/>
            <person name="Villa-Tanaca L."/>
            <person name="Hernandez-Rodriguez C."/>
        </authorList>
    </citation>
    <scope>NUCLEOTIDE SEQUENCE [LARGE SCALE GENOMIC DNA]</scope>
    <source>
        <strain evidence="1 2">ENCB-J15</strain>
    </source>
</reference>
<dbReference type="EMBL" id="JARWAF010000013">
    <property type="protein sequence ID" value="MDJ1644099.1"/>
    <property type="molecule type" value="Genomic_DNA"/>
</dbReference>